<sequence length="69" mass="7674">MAITAQQVIEAILCLLLPPVAIFFHANDCNIHVLINILLCLIVWVPAILHAIWFCFFRGGYVATPVQNA</sequence>
<dbReference type="AlphaFoldDB" id="A0AAD4N7Q0"/>
<evidence type="ECO:0000256" key="5">
    <source>
        <dbReference type="ARBA" id="ARBA00023136"/>
    </source>
</evidence>
<evidence type="ECO:0000256" key="1">
    <source>
        <dbReference type="ARBA" id="ARBA00004370"/>
    </source>
</evidence>
<evidence type="ECO:0000313" key="8">
    <source>
        <dbReference type="Proteomes" id="UP001201812"/>
    </source>
</evidence>
<dbReference type="Proteomes" id="UP001201812">
    <property type="component" value="Unassembled WGS sequence"/>
</dbReference>
<evidence type="ECO:0000256" key="4">
    <source>
        <dbReference type="ARBA" id="ARBA00022989"/>
    </source>
</evidence>
<keyword evidence="8" id="KW-1185">Reference proteome</keyword>
<evidence type="ECO:0000313" key="7">
    <source>
        <dbReference type="EMBL" id="KAI1714355.1"/>
    </source>
</evidence>
<comment type="subcellular location">
    <subcellularLocation>
        <location evidence="1">Membrane</location>
    </subcellularLocation>
</comment>
<proteinExistence type="inferred from homology"/>
<evidence type="ECO:0000256" key="2">
    <source>
        <dbReference type="ARBA" id="ARBA00009530"/>
    </source>
</evidence>
<dbReference type="Pfam" id="PF01679">
    <property type="entry name" value="Pmp3"/>
    <property type="match status" value="1"/>
</dbReference>
<feature type="transmembrane region" description="Helical" evidence="6">
    <location>
        <begin position="7"/>
        <end position="27"/>
    </location>
</feature>
<evidence type="ECO:0000256" key="3">
    <source>
        <dbReference type="ARBA" id="ARBA00022692"/>
    </source>
</evidence>
<organism evidence="7 8">
    <name type="scientific">Ditylenchus destructor</name>
    <dbReference type="NCBI Taxonomy" id="166010"/>
    <lineage>
        <taxon>Eukaryota</taxon>
        <taxon>Metazoa</taxon>
        <taxon>Ecdysozoa</taxon>
        <taxon>Nematoda</taxon>
        <taxon>Chromadorea</taxon>
        <taxon>Rhabditida</taxon>
        <taxon>Tylenchina</taxon>
        <taxon>Tylenchomorpha</taxon>
        <taxon>Sphaerularioidea</taxon>
        <taxon>Anguinidae</taxon>
        <taxon>Anguininae</taxon>
        <taxon>Ditylenchus</taxon>
    </lineage>
</organism>
<dbReference type="PROSITE" id="PS01309">
    <property type="entry name" value="UPF0057"/>
    <property type="match status" value="1"/>
</dbReference>
<comment type="similarity">
    <text evidence="2">Belongs to the UPF0057 (PMP3) family.</text>
</comment>
<protein>
    <submittedName>
        <fullName evidence="7">Proteolipid membrane potential modulator domain-containing protein</fullName>
    </submittedName>
</protein>
<name>A0AAD4N7Q0_9BILA</name>
<keyword evidence="4 6" id="KW-1133">Transmembrane helix</keyword>
<keyword evidence="3 6" id="KW-0812">Transmembrane</keyword>
<keyword evidence="5 6" id="KW-0472">Membrane</keyword>
<reference evidence="7" key="1">
    <citation type="submission" date="2022-01" db="EMBL/GenBank/DDBJ databases">
        <title>Genome Sequence Resource for Two Populations of Ditylenchus destructor, the Migratory Endoparasitic Phytonematode.</title>
        <authorList>
            <person name="Zhang H."/>
            <person name="Lin R."/>
            <person name="Xie B."/>
        </authorList>
    </citation>
    <scope>NUCLEOTIDE SEQUENCE</scope>
    <source>
        <strain evidence="7">BazhouSP</strain>
    </source>
</reference>
<dbReference type="PANTHER" id="PTHR21659">
    <property type="entry name" value="HYDROPHOBIC PROTEIN RCI2 LOW TEMPERATURE AND SALT RESPONSIVE PROTEIN LTI6 -RELATED"/>
    <property type="match status" value="1"/>
</dbReference>
<dbReference type="PANTHER" id="PTHR21659:SF16">
    <property type="entry name" value="UPF0057 MEMBRANE PROTEIN C04G6.5-RELATED"/>
    <property type="match status" value="1"/>
</dbReference>
<dbReference type="EMBL" id="JAKKPZ010000013">
    <property type="protein sequence ID" value="KAI1714355.1"/>
    <property type="molecule type" value="Genomic_DNA"/>
</dbReference>
<gene>
    <name evidence="7" type="ORF">DdX_08449</name>
</gene>
<dbReference type="GO" id="GO:0016020">
    <property type="term" value="C:membrane"/>
    <property type="evidence" value="ECO:0007669"/>
    <property type="project" value="UniProtKB-SubCell"/>
</dbReference>
<comment type="caution">
    <text evidence="7">The sequence shown here is derived from an EMBL/GenBank/DDBJ whole genome shotgun (WGS) entry which is preliminary data.</text>
</comment>
<dbReference type="InterPro" id="IPR000612">
    <property type="entry name" value="PMP3"/>
</dbReference>
<feature type="transmembrane region" description="Helical" evidence="6">
    <location>
        <begin position="33"/>
        <end position="57"/>
    </location>
</feature>
<evidence type="ECO:0000256" key="6">
    <source>
        <dbReference type="SAM" id="Phobius"/>
    </source>
</evidence>
<accession>A0AAD4N7Q0</accession>